<accession>A0A1N7IWV0</accession>
<keyword evidence="1" id="KW-0472">Membrane</keyword>
<keyword evidence="1" id="KW-0812">Transmembrane</keyword>
<evidence type="ECO:0000256" key="1">
    <source>
        <dbReference type="SAM" id="Phobius"/>
    </source>
</evidence>
<dbReference type="Proteomes" id="UP000186292">
    <property type="component" value="Unassembled WGS sequence"/>
</dbReference>
<dbReference type="STRING" id="1161099.SAMN05444817_102218"/>
<feature type="transmembrane region" description="Helical" evidence="1">
    <location>
        <begin position="6"/>
        <end position="32"/>
    </location>
</feature>
<keyword evidence="1" id="KW-1133">Transmembrane helix</keyword>
<proteinExistence type="predicted"/>
<name>A0A1N7IWV0_9CORY</name>
<sequence>MDPFLIGFIALGVLFVLLFIGGVAFISIVLAGKSEARRRRNRRNARRRKPIDALVEFYKKR</sequence>
<organism evidence="2 3">
    <name type="scientific">Corynebacterium appendicis CIP 107643</name>
    <dbReference type="NCBI Taxonomy" id="1161099"/>
    <lineage>
        <taxon>Bacteria</taxon>
        <taxon>Bacillati</taxon>
        <taxon>Actinomycetota</taxon>
        <taxon>Actinomycetes</taxon>
        <taxon>Mycobacteriales</taxon>
        <taxon>Corynebacteriaceae</taxon>
        <taxon>Corynebacterium</taxon>
    </lineage>
</organism>
<keyword evidence="3" id="KW-1185">Reference proteome</keyword>
<reference evidence="3" key="1">
    <citation type="submission" date="2017-01" db="EMBL/GenBank/DDBJ databases">
        <authorList>
            <person name="Varghese N."/>
            <person name="Submissions S."/>
        </authorList>
    </citation>
    <scope>NUCLEOTIDE SEQUENCE [LARGE SCALE GENOMIC DNA]</scope>
    <source>
        <strain evidence="3">DSM 44531</strain>
    </source>
</reference>
<evidence type="ECO:0000313" key="3">
    <source>
        <dbReference type="Proteomes" id="UP000186292"/>
    </source>
</evidence>
<dbReference type="EMBL" id="FTOF01000002">
    <property type="protein sequence ID" value="SIS41466.1"/>
    <property type="molecule type" value="Genomic_DNA"/>
</dbReference>
<dbReference type="AlphaFoldDB" id="A0A1N7IWV0"/>
<gene>
    <name evidence="2" type="ORF">SAMN05444817_102218</name>
</gene>
<protein>
    <submittedName>
        <fullName evidence="2">Uncharacterized protein</fullName>
    </submittedName>
</protein>
<evidence type="ECO:0000313" key="2">
    <source>
        <dbReference type="EMBL" id="SIS41466.1"/>
    </source>
</evidence>